<dbReference type="EMBL" id="BPWL01000002">
    <property type="protein sequence ID" value="GJJ07546.1"/>
    <property type="molecule type" value="Genomic_DNA"/>
</dbReference>
<sequence length="400" mass="45584">MTSSGSHTDLFHDREKECSETLLLRAQYHSEESPTDSNIIRPPDNRGFRENPQIRYRIEDDDGKGPQVLGRGGYSMIFRAEDLKSGQVVALKKSRVPLRVKRPILQYESRVLRMLQGHPAIPELYGYGHLLSALKHVHKHGLVHRDVKPENLLCSNNDASKIMLIDFGLAKPIRSGPPKTCDPIKEKKRIVGTLHWASLNSHRGIDLGPGDDLESLAYTALFLLRGKLPWRNYQRWGREYPTEPFLRSQFRIYRSKVAVSGSQLVMNFPADFAHLLDYSRGLSYHQIPDYDELEGRFSQLGKSLGGYSKCDPLDWTSIPAIATESSVLDEDNFDKEDDIDYEEEDDKDSDSEVHENSYGGTDMDCWDDVHSSRDVSLTLPTDVEEVVESRIPTINEVRNR</sequence>
<protein>
    <recommendedName>
        <fullName evidence="1">non-specific serine/threonine protein kinase</fullName>
        <ecNumber evidence="1">2.7.11.1</ecNumber>
    </recommendedName>
</protein>
<evidence type="ECO:0000259" key="7">
    <source>
        <dbReference type="PROSITE" id="PS50011"/>
    </source>
</evidence>
<reference evidence="8" key="1">
    <citation type="submission" date="2021-10" db="EMBL/GenBank/DDBJ databases">
        <title>De novo Genome Assembly of Clathrus columnatus (Basidiomycota, Fungi) Using Illumina and Nanopore Sequence Data.</title>
        <authorList>
            <person name="Ogiso-Tanaka E."/>
            <person name="Itagaki H."/>
            <person name="Hosoya T."/>
            <person name="Hosaka K."/>
        </authorList>
    </citation>
    <scope>NUCLEOTIDE SEQUENCE</scope>
    <source>
        <strain evidence="8">MO-923</strain>
    </source>
</reference>
<feature type="domain" description="Protein kinase" evidence="7">
    <location>
        <begin position="63"/>
        <end position="297"/>
    </location>
</feature>
<evidence type="ECO:0000256" key="6">
    <source>
        <dbReference type="SAM" id="MobiDB-lite"/>
    </source>
</evidence>
<dbReference type="InterPro" id="IPR000719">
    <property type="entry name" value="Prot_kinase_dom"/>
</dbReference>
<gene>
    <name evidence="8" type="ORF">Clacol_001748</name>
</gene>
<dbReference type="Pfam" id="PF00069">
    <property type="entry name" value="Pkinase"/>
    <property type="match status" value="1"/>
</dbReference>
<dbReference type="PROSITE" id="PS50011">
    <property type="entry name" value="PROTEIN_KINASE_DOM"/>
    <property type="match status" value="1"/>
</dbReference>
<dbReference type="GO" id="GO:0004674">
    <property type="term" value="F:protein serine/threonine kinase activity"/>
    <property type="evidence" value="ECO:0007669"/>
    <property type="project" value="UniProtKB-KW"/>
</dbReference>
<dbReference type="SUPFAM" id="SSF56112">
    <property type="entry name" value="Protein kinase-like (PK-like)"/>
    <property type="match status" value="1"/>
</dbReference>
<keyword evidence="5" id="KW-0723">Serine/threonine-protein kinase</keyword>
<keyword evidence="2 4" id="KW-0547">Nucleotide-binding</keyword>
<dbReference type="InterPro" id="IPR017441">
    <property type="entry name" value="Protein_kinase_ATP_BS"/>
</dbReference>
<keyword evidence="5" id="KW-0808">Transferase</keyword>
<dbReference type="SMART" id="SM00220">
    <property type="entry name" value="S_TKc"/>
    <property type="match status" value="1"/>
</dbReference>
<feature type="compositionally biased region" description="Acidic residues" evidence="6">
    <location>
        <begin position="340"/>
        <end position="349"/>
    </location>
</feature>
<dbReference type="PANTHER" id="PTHR11909">
    <property type="entry name" value="CASEIN KINASE-RELATED"/>
    <property type="match status" value="1"/>
</dbReference>
<evidence type="ECO:0000256" key="4">
    <source>
        <dbReference type="PROSITE-ProRule" id="PRU10141"/>
    </source>
</evidence>
<dbReference type="EC" id="2.7.11.1" evidence="1"/>
<evidence type="ECO:0000256" key="2">
    <source>
        <dbReference type="ARBA" id="ARBA00022741"/>
    </source>
</evidence>
<dbReference type="Proteomes" id="UP001050691">
    <property type="component" value="Unassembled WGS sequence"/>
</dbReference>
<comment type="caution">
    <text evidence="8">The sequence shown here is derived from an EMBL/GenBank/DDBJ whole genome shotgun (WGS) entry which is preliminary data.</text>
</comment>
<evidence type="ECO:0000313" key="9">
    <source>
        <dbReference type="Proteomes" id="UP001050691"/>
    </source>
</evidence>
<evidence type="ECO:0000256" key="1">
    <source>
        <dbReference type="ARBA" id="ARBA00012513"/>
    </source>
</evidence>
<accession>A0AAV4ZYY4</accession>
<feature type="region of interest" description="Disordered" evidence="6">
    <location>
        <begin position="340"/>
        <end position="366"/>
    </location>
</feature>
<proteinExistence type="inferred from homology"/>
<dbReference type="PROSITE" id="PS00108">
    <property type="entry name" value="PROTEIN_KINASE_ST"/>
    <property type="match status" value="1"/>
</dbReference>
<feature type="region of interest" description="Disordered" evidence="6">
    <location>
        <begin position="29"/>
        <end position="51"/>
    </location>
</feature>
<dbReference type="Gene3D" id="1.10.510.10">
    <property type="entry name" value="Transferase(Phosphotransferase) domain 1"/>
    <property type="match status" value="1"/>
</dbReference>
<evidence type="ECO:0000256" key="3">
    <source>
        <dbReference type="ARBA" id="ARBA00022840"/>
    </source>
</evidence>
<name>A0AAV4ZYY4_9AGAM</name>
<dbReference type="GO" id="GO:0005524">
    <property type="term" value="F:ATP binding"/>
    <property type="evidence" value="ECO:0007669"/>
    <property type="project" value="UniProtKB-UniRule"/>
</dbReference>
<dbReference type="InterPro" id="IPR050235">
    <property type="entry name" value="CK1_Ser-Thr_kinase"/>
</dbReference>
<comment type="similarity">
    <text evidence="5">Belongs to the protein kinase superfamily.</text>
</comment>
<keyword evidence="5" id="KW-0418">Kinase</keyword>
<keyword evidence="3 4" id="KW-0067">ATP-binding</keyword>
<evidence type="ECO:0000313" key="8">
    <source>
        <dbReference type="EMBL" id="GJJ07546.1"/>
    </source>
</evidence>
<dbReference type="InterPro" id="IPR011009">
    <property type="entry name" value="Kinase-like_dom_sf"/>
</dbReference>
<evidence type="ECO:0000256" key="5">
    <source>
        <dbReference type="RuleBase" id="RU000304"/>
    </source>
</evidence>
<dbReference type="PROSITE" id="PS00107">
    <property type="entry name" value="PROTEIN_KINASE_ATP"/>
    <property type="match status" value="1"/>
</dbReference>
<dbReference type="AlphaFoldDB" id="A0AAV4ZYY4"/>
<organism evidence="8 9">
    <name type="scientific">Clathrus columnatus</name>
    <dbReference type="NCBI Taxonomy" id="1419009"/>
    <lineage>
        <taxon>Eukaryota</taxon>
        <taxon>Fungi</taxon>
        <taxon>Dikarya</taxon>
        <taxon>Basidiomycota</taxon>
        <taxon>Agaricomycotina</taxon>
        <taxon>Agaricomycetes</taxon>
        <taxon>Phallomycetidae</taxon>
        <taxon>Phallales</taxon>
        <taxon>Clathraceae</taxon>
        <taxon>Clathrus</taxon>
    </lineage>
</organism>
<dbReference type="Gene3D" id="3.30.200.20">
    <property type="entry name" value="Phosphorylase Kinase, domain 1"/>
    <property type="match status" value="1"/>
</dbReference>
<dbReference type="InterPro" id="IPR008271">
    <property type="entry name" value="Ser/Thr_kinase_AS"/>
</dbReference>
<keyword evidence="9" id="KW-1185">Reference proteome</keyword>
<feature type="binding site" evidence="4">
    <location>
        <position position="92"/>
    </location>
    <ligand>
        <name>ATP</name>
        <dbReference type="ChEBI" id="CHEBI:30616"/>
    </ligand>
</feature>